<evidence type="ECO:0000313" key="1">
    <source>
        <dbReference type="EMBL" id="KAJ9126218.1"/>
    </source>
</evidence>
<protein>
    <submittedName>
        <fullName evidence="1">Uncharacterized protein</fullName>
    </submittedName>
</protein>
<name>A0ACC2XQB6_9TREE</name>
<keyword evidence="2" id="KW-1185">Reference proteome</keyword>
<organism evidence="1 2">
    <name type="scientific">Naganishia onofrii</name>
    <dbReference type="NCBI Taxonomy" id="1851511"/>
    <lineage>
        <taxon>Eukaryota</taxon>
        <taxon>Fungi</taxon>
        <taxon>Dikarya</taxon>
        <taxon>Basidiomycota</taxon>
        <taxon>Agaricomycotina</taxon>
        <taxon>Tremellomycetes</taxon>
        <taxon>Filobasidiales</taxon>
        <taxon>Filobasidiaceae</taxon>
        <taxon>Naganishia</taxon>
    </lineage>
</organism>
<accession>A0ACC2XQB6</accession>
<reference evidence="1" key="1">
    <citation type="submission" date="2023-04" db="EMBL/GenBank/DDBJ databases">
        <title>Draft Genome sequencing of Naganishia species isolated from polar environments using Oxford Nanopore Technology.</title>
        <authorList>
            <person name="Leo P."/>
            <person name="Venkateswaran K."/>
        </authorList>
    </citation>
    <scope>NUCLEOTIDE SEQUENCE</scope>
    <source>
        <strain evidence="1">DBVPG 5303</strain>
    </source>
</reference>
<dbReference type="EMBL" id="JASBWV010000005">
    <property type="protein sequence ID" value="KAJ9126218.1"/>
    <property type="molecule type" value="Genomic_DNA"/>
</dbReference>
<evidence type="ECO:0000313" key="2">
    <source>
        <dbReference type="Proteomes" id="UP001234202"/>
    </source>
</evidence>
<gene>
    <name evidence="1" type="ORF">QFC24_001941</name>
</gene>
<dbReference type="Proteomes" id="UP001234202">
    <property type="component" value="Unassembled WGS sequence"/>
</dbReference>
<sequence length="379" mass="41139">MTSPKPANIAIVGAGLIGRRHIQHVRDEPQANLVAIVEPTPAGKEVASSVGVPCYASVDDLLAAHERGEIRIDGAIVGTPTHTHIQLAIQFIKAGVHVLVEKPVALTAKEGEALMEALKAFDGKTKVLVGQHRRFNPFIIALKAALDSGKLGTVLGMQGTWAVRKGPSEYYTGWHATRSQGGGTISINMIHDMDLLRHLMGDMESVFCLEGNRTRGLEVEETGGFVMKFKSGAVGTFFFSDAAASPFCFEGATGENPDVVGKAYGRDIYHVFGTKGTISLPSLLLHYYPTQNPIPVSNSISNKAGQTDNWLFRMAEDDEYARMAADLVDKPPFTLQLRHFVRVVNGQEEPNCSAEEGWKSVRAVEALTESMVGREEVRL</sequence>
<proteinExistence type="predicted"/>
<comment type="caution">
    <text evidence="1">The sequence shown here is derived from an EMBL/GenBank/DDBJ whole genome shotgun (WGS) entry which is preliminary data.</text>
</comment>